<dbReference type="Gene3D" id="3.30.1370.10">
    <property type="entry name" value="K Homology domain, type 1"/>
    <property type="match status" value="1"/>
</dbReference>
<reference evidence="5" key="2">
    <citation type="submission" date="2016-01" db="EMBL/GenBank/DDBJ databases">
        <authorList>
            <person name="Oliw E.H."/>
        </authorList>
    </citation>
    <scope>NUCLEOTIDE SEQUENCE</scope>
</reference>
<dbReference type="OrthoDB" id="6777263at2759"/>
<keyword evidence="6" id="KW-1185">Reference proteome</keyword>
<dbReference type="PANTHER" id="PTHR11208">
    <property type="entry name" value="RNA-BINDING PROTEIN RELATED"/>
    <property type="match status" value="1"/>
</dbReference>
<dbReference type="InterPro" id="IPR036612">
    <property type="entry name" value="KH_dom_type_1_sf"/>
</dbReference>
<accession>A0A1C9TA43</accession>
<dbReference type="SUPFAM" id="SSF54791">
    <property type="entry name" value="Eukaryotic type KH-domain (KH-domain type I)"/>
    <property type="match status" value="1"/>
</dbReference>
<dbReference type="Proteomes" id="UP000694865">
    <property type="component" value="Unplaced"/>
</dbReference>
<reference evidence="5" key="1">
    <citation type="journal article" date="2008" name="Biol. Bull.">
        <title>cDNA sequences for transcription factors and signaling proteins of the hemichordate Saccoglossus kowalevskii: efficacy of the expressed sequence tag (EST) approach for evolutionary and developmental studies of a new organism.</title>
        <authorList>
            <person name="Freeman R.M. Jr."/>
            <person name="Wu M."/>
            <person name="Cordonnier-Pratt M.M."/>
            <person name="Pratt L.H."/>
            <person name="Gruber C.E."/>
            <person name="Smith M."/>
            <person name="Lander E.S."/>
            <person name="Stange-Thomann N."/>
            <person name="Lowe C.J."/>
            <person name="Gerhart J."/>
            <person name="Kirschner M."/>
        </authorList>
    </citation>
    <scope>NUCLEOTIDE SEQUENCE</scope>
</reference>
<dbReference type="GO" id="GO:0000381">
    <property type="term" value="P:regulation of alternative mRNA splicing, via spliceosome"/>
    <property type="evidence" value="ECO:0007669"/>
    <property type="project" value="TreeGrafter"/>
</dbReference>
<dbReference type="Pfam" id="PF22675">
    <property type="entry name" value="KH-I_KHDC4-BBP"/>
    <property type="match status" value="1"/>
</dbReference>
<name>A0A1C9TA43_SACKO</name>
<evidence type="ECO:0000259" key="4">
    <source>
        <dbReference type="SMART" id="SM00322"/>
    </source>
</evidence>
<dbReference type="SMART" id="SM00322">
    <property type="entry name" value="KH"/>
    <property type="match status" value="1"/>
</dbReference>
<organism evidence="5">
    <name type="scientific">Saccoglossus kowalevskii</name>
    <name type="common">Acorn worm</name>
    <dbReference type="NCBI Taxonomy" id="10224"/>
    <lineage>
        <taxon>Eukaryota</taxon>
        <taxon>Metazoa</taxon>
        <taxon>Hemichordata</taxon>
        <taxon>Enteropneusta</taxon>
        <taxon>Harrimaniidae</taxon>
        <taxon>Saccoglossus</taxon>
    </lineage>
</organism>
<keyword evidence="1 2" id="KW-0694">RNA-binding</keyword>
<dbReference type="RefSeq" id="XP_002731609.1">
    <property type="nucleotide sequence ID" value="XM_002731563.2"/>
</dbReference>
<feature type="compositionally biased region" description="Low complexity" evidence="3">
    <location>
        <begin position="272"/>
        <end position="289"/>
    </location>
</feature>
<dbReference type="AlphaFoldDB" id="A0A1C9TA43"/>
<feature type="domain" description="K Homology" evidence="4">
    <location>
        <begin position="66"/>
        <end position="165"/>
    </location>
</feature>
<feature type="region of interest" description="Disordered" evidence="3">
    <location>
        <begin position="187"/>
        <end position="345"/>
    </location>
</feature>
<feature type="compositionally biased region" description="Gly residues" evidence="3">
    <location>
        <begin position="196"/>
        <end position="225"/>
    </location>
</feature>
<evidence type="ECO:0000256" key="3">
    <source>
        <dbReference type="SAM" id="MobiDB-lite"/>
    </source>
</evidence>
<evidence type="ECO:0000313" key="5">
    <source>
        <dbReference type="EMBL" id="AOR07011.1"/>
    </source>
</evidence>
<dbReference type="EMBL" id="KU553313">
    <property type="protein sequence ID" value="AOR07011.1"/>
    <property type="molecule type" value="mRNA"/>
</dbReference>
<evidence type="ECO:0000313" key="7">
    <source>
        <dbReference type="RefSeq" id="XP_002731609.1"/>
    </source>
</evidence>
<dbReference type="InterPro" id="IPR045071">
    <property type="entry name" value="BBP-like"/>
</dbReference>
<dbReference type="InterPro" id="IPR055256">
    <property type="entry name" value="KH_1_KHDC4/BBP-like"/>
</dbReference>
<feature type="compositionally biased region" description="Low complexity" evidence="3">
    <location>
        <begin position="242"/>
        <end position="252"/>
    </location>
</feature>
<dbReference type="InterPro" id="IPR004087">
    <property type="entry name" value="KH_dom"/>
</dbReference>
<dbReference type="PANTHER" id="PTHR11208:SF42">
    <property type="entry name" value="QUAKING RELATED 54B, ISOFORM E"/>
    <property type="match status" value="1"/>
</dbReference>
<protein>
    <submittedName>
        <fullName evidence="5">KH domain-containing RNA-binding signal transduction-associated protein 1/2-like protein</fullName>
    </submittedName>
    <submittedName>
        <fullName evidence="7">KH domain-containing, RNA-binding, signal transduction-associated protein 2-like isoform X1</fullName>
    </submittedName>
</protein>
<evidence type="ECO:0000313" key="6">
    <source>
        <dbReference type="Proteomes" id="UP000694865"/>
    </source>
</evidence>
<dbReference type="PROSITE" id="PS50084">
    <property type="entry name" value="KH_TYPE_1"/>
    <property type="match status" value="1"/>
</dbReference>
<evidence type="ECO:0000256" key="1">
    <source>
        <dbReference type="ARBA" id="ARBA00022884"/>
    </source>
</evidence>
<evidence type="ECO:0000256" key="2">
    <source>
        <dbReference type="PROSITE-ProRule" id="PRU00117"/>
    </source>
</evidence>
<gene>
    <name evidence="7" type="primary">LOC100369600</name>
</gene>
<dbReference type="GO" id="GO:0005634">
    <property type="term" value="C:nucleus"/>
    <property type="evidence" value="ECO:0007669"/>
    <property type="project" value="TreeGrafter"/>
</dbReference>
<dbReference type="CDD" id="cd22384">
    <property type="entry name" value="KH-I_KHDRBS"/>
    <property type="match status" value="1"/>
</dbReference>
<dbReference type="KEGG" id="sko:100369600"/>
<sequence length="345" mass="37013">MTETTSKDQQLAELQNERDQLMSAGHQLAVQLIDDEIKKVQDTEGDEIIKSPKGFKFIDLTHDKPIRVSERVIVPVKDHPKFNFIGKILGPRGNSLKRMQTETGTKISILGKGSMRDKKREDDLRAGGEAKFSHLSEELHILVEAYSLPPDAHTRVGHALRELRKYLIPDNNDDIRQDQLRELAVINGTLDAPPSGRGGRGGPMRGRGGPGGSGRGGSGFRGGMSSGPRGPAPAGGRGGFGSSARGGSMFGSPGAGRPSKPDSFGFEEPYEQSYDQFFDSSSSYMDNSGASGGDDGYYDSSYPSGGGGNDFGQSYGGDQSWSSGGARFKSPPIKPGPRTHPYSRF</sequence>
<dbReference type="GeneID" id="100369600"/>
<reference evidence="7" key="3">
    <citation type="submission" date="2025-05" db="UniProtKB">
        <authorList>
            <consortium name="RefSeq"/>
        </authorList>
    </citation>
    <scope>IDENTIFICATION</scope>
    <source>
        <tissue evidence="7">Testes</tissue>
    </source>
</reference>
<proteinExistence type="evidence at transcript level"/>
<dbReference type="GO" id="GO:0003729">
    <property type="term" value="F:mRNA binding"/>
    <property type="evidence" value="ECO:0007669"/>
    <property type="project" value="TreeGrafter"/>
</dbReference>